<dbReference type="STRING" id="313596.RB2501_11457"/>
<dbReference type="KEGG" id="rbi:RB2501_11457"/>
<evidence type="ECO:0000256" key="10">
    <source>
        <dbReference type="ARBA" id="ARBA00029774"/>
    </source>
</evidence>
<feature type="domain" description="YrdC-like" evidence="12">
    <location>
        <begin position="6"/>
        <end position="190"/>
    </location>
</feature>
<keyword evidence="5" id="KW-0808">Transferase</keyword>
<dbReference type="PROSITE" id="PS51163">
    <property type="entry name" value="YRDC"/>
    <property type="match status" value="1"/>
</dbReference>
<evidence type="ECO:0000259" key="12">
    <source>
        <dbReference type="PROSITE" id="PS51163"/>
    </source>
</evidence>
<evidence type="ECO:0000256" key="5">
    <source>
        <dbReference type="ARBA" id="ARBA00022679"/>
    </source>
</evidence>
<comment type="subcellular location">
    <subcellularLocation>
        <location evidence="1">Cytoplasm</location>
    </subcellularLocation>
</comment>
<dbReference type="NCBIfam" id="TIGR00057">
    <property type="entry name" value="L-threonylcarbamoyladenylate synthase"/>
    <property type="match status" value="1"/>
</dbReference>
<keyword evidence="7" id="KW-0548">Nucleotidyltransferase</keyword>
<evidence type="ECO:0000256" key="3">
    <source>
        <dbReference type="ARBA" id="ARBA00012584"/>
    </source>
</evidence>
<name>A4CMP8_ROBBH</name>
<evidence type="ECO:0000256" key="4">
    <source>
        <dbReference type="ARBA" id="ARBA00022490"/>
    </source>
</evidence>
<comment type="catalytic activity">
    <reaction evidence="11">
        <text>L-threonine + hydrogencarbonate + ATP = L-threonylcarbamoyladenylate + diphosphate + H2O</text>
        <dbReference type="Rhea" id="RHEA:36407"/>
        <dbReference type="ChEBI" id="CHEBI:15377"/>
        <dbReference type="ChEBI" id="CHEBI:17544"/>
        <dbReference type="ChEBI" id="CHEBI:30616"/>
        <dbReference type="ChEBI" id="CHEBI:33019"/>
        <dbReference type="ChEBI" id="CHEBI:57926"/>
        <dbReference type="ChEBI" id="CHEBI:73682"/>
        <dbReference type="EC" id="2.7.7.87"/>
    </reaction>
</comment>
<dbReference type="InterPro" id="IPR017945">
    <property type="entry name" value="DHBP_synth_RibB-like_a/b_dom"/>
</dbReference>
<dbReference type="GO" id="GO:0003725">
    <property type="term" value="F:double-stranded RNA binding"/>
    <property type="evidence" value="ECO:0007669"/>
    <property type="project" value="InterPro"/>
</dbReference>
<protein>
    <recommendedName>
        <fullName evidence="10">L-threonylcarbamoyladenylate synthase</fullName>
        <ecNumber evidence="3">2.7.7.87</ecNumber>
    </recommendedName>
    <alternativeName>
        <fullName evidence="10">L-threonylcarbamoyladenylate synthase</fullName>
    </alternativeName>
</protein>
<dbReference type="PANTHER" id="PTHR17490">
    <property type="entry name" value="SUA5"/>
    <property type="match status" value="1"/>
</dbReference>
<dbReference type="InterPro" id="IPR006070">
    <property type="entry name" value="Sua5-like_dom"/>
</dbReference>
<dbReference type="Gene3D" id="3.90.870.10">
    <property type="entry name" value="DHBP synthase"/>
    <property type="match status" value="1"/>
</dbReference>
<keyword evidence="9" id="KW-0067">ATP-binding</keyword>
<gene>
    <name evidence="13" type="ordered locus">RB2501_11457</name>
</gene>
<dbReference type="EC" id="2.7.7.87" evidence="3"/>
<comment type="similarity">
    <text evidence="2">Belongs to the SUA5 family.</text>
</comment>
<dbReference type="GO" id="GO:0061710">
    <property type="term" value="F:L-threonylcarbamoyladenylate synthase"/>
    <property type="evidence" value="ECO:0007669"/>
    <property type="project" value="UniProtKB-EC"/>
</dbReference>
<dbReference type="GO" id="GO:0005737">
    <property type="term" value="C:cytoplasm"/>
    <property type="evidence" value="ECO:0007669"/>
    <property type="project" value="UniProtKB-SubCell"/>
</dbReference>
<dbReference type="EMBL" id="CP001712">
    <property type="protein sequence ID" value="EAR14940.1"/>
    <property type="molecule type" value="Genomic_DNA"/>
</dbReference>
<evidence type="ECO:0000256" key="9">
    <source>
        <dbReference type="ARBA" id="ARBA00022840"/>
    </source>
</evidence>
<evidence type="ECO:0000256" key="7">
    <source>
        <dbReference type="ARBA" id="ARBA00022695"/>
    </source>
</evidence>
<dbReference type="eggNOG" id="COG0009">
    <property type="taxonomic scope" value="Bacteria"/>
</dbReference>
<evidence type="ECO:0000256" key="6">
    <source>
        <dbReference type="ARBA" id="ARBA00022694"/>
    </source>
</evidence>
<dbReference type="GO" id="GO:0000049">
    <property type="term" value="F:tRNA binding"/>
    <property type="evidence" value="ECO:0007669"/>
    <property type="project" value="TreeGrafter"/>
</dbReference>
<dbReference type="InterPro" id="IPR050156">
    <property type="entry name" value="TC-AMP_synthase_SUA5"/>
</dbReference>
<sequence length="190" mass="20728">MKTAMKNILDNCLQVLESGGLILYPTDTVWGIGCDATNPEAVARVYTLKQRPDSKALICLVGSGRQLEQLIPEVPDVAWDIMDLSEKPVTIVYDNPQGVAPNLVAADNSLAVRIASDNFCRELLRRFRKPLVSTSANLAGQPTPDSFSGIAPDILNGVDYVVPLQQETELRTPSSIIRLKADGQVQVIRK</sequence>
<keyword evidence="4" id="KW-0963">Cytoplasm</keyword>
<dbReference type="GO" id="GO:0008033">
    <property type="term" value="P:tRNA processing"/>
    <property type="evidence" value="ECO:0007669"/>
    <property type="project" value="UniProtKB-KW"/>
</dbReference>
<organism evidence="13 14">
    <name type="scientific">Robiginitalea biformata (strain ATCC BAA-864 / DSM 15991 / KCTC 12146 / HTCC2501)</name>
    <dbReference type="NCBI Taxonomy" id="313596"/>
    <lineage>
        <taxon>Bacteria</taxon>
        <taxon>Pseudomonadati</taxon>
        <taxon>Bacteroidota</taxon>
        <taxon>Flavobacteriia</taxon>
        <taxon>Flavobacteriales</taxon>
        <taxon>Flavobacteriaceae</taxon>
        <taxon>Robiginitalea</taxon>
    </lineage>
</organism>
<evidence type="ECO:0000256" key="11">
    <source>
        <dbReference type="ARBA" id="ARBA00048366"/>
    </source>
</evidence>
<dbReference type="GO" id="GO:0005524">
    <property type="term" value="F:ATP binding"/>
    <property type="evidence" value="ECO:0007669"/>
    <property type="project" value="UniProtKB-KW"/>
</dbReference>
<reference evidence="13 14" key="1">
    <citation type="journal article" date="2009" name="J. Bacteriol.">
        <title>Complete genome sequence of Robiginitalea biformata HTCC2501.</title>
        <authorList>
            <person name="Oh H.M."/>
            <person name="Giovannoni S.J."/>
            <person name="Lee K."/>
            <person name="Ferriera S."/>
            <person name="Johnson J."/>
            <person name="Cho J.C."/>
        </authorList>
    </citation>
    <scope>NUCLEOTIDE SEQUENCE [LARGE SCALE GENOMIC DNA]</scope>
    <source>
        <strain evidence="14">ATCC BAA-864 / HTCC2501 / KCTC 12146</strain>
    </source>
</reference>
<keyword evidence="14" id="KW-1185">Reference proteome</keyword>
<accession>A4CMP8</accession>
<evidence type="ECO:0000256" key="2">
    <source>
        <dbReference type="ARBA" id="ARBA00007663"/>
    </source>
</evidence>
<keyword evidence="6" id="KW-0819">tRNA processing</keyword>
<dbReference type="HOGENOM" id="CLU_031397_3_2_10"/>
<dbReference type="AlphaFoldDB" id="A4CMP8"/>
<dbReference type="Pfam" id="PF01300">
    <property type="entry name" value="Sua5_yciO_yrdC"/>
    <property type="match status" value="1"/>
</dbReference>
<proteinExistence type="inferred from homology"/>
<evidence type="ECO:0000256" key="8">
    <source>
        <dbReference type="ARBA" id="ARBA00022741"/>
    </source>
</evidence>
<dbReference type="Proteomes" id="UP000009049">
    <property type="component" value="Chromosome"/>
</dbReference>
<dbReference type="SUPFAM" id="SSF55821">
    <property type="entry name" value="YrdC/RibB"/>
    <property type="match status" value="1"/>
</dbReference>
<evidence type="ECO:0000313" key="13">
    <source>
        <dbReference type="EMBL" id="EAR14940.1"/>
    </source>
</evidence>
<dbReference type="PANTHER" id="PTHR17490:SF16">
    <property type="entry name" value="THREONYLCARBAMOYL-AMP SYNTHASE"/>
    <property type="match status" value="1"/>
</dbReference>
<evidence type="ECO:0000313" key="14">
    <source>
        <dbReference type="Proteomes" id="UP000009049"/>
    </source>
</evidence>
<evidence type="ECO:0000256" key="1">
    <source>
        <dbReference type="ARBA" id="ARBA00004496"/>
    </source>
</evidence>
<dbReference type="GO" id="GO:0006450">
    <property type="term" value="P:regulation of translational fidelity"/>
    <property type="evidence" value="ECO:0007669"/>
    <property type="project" value="TreeGrafter"/>
</dbReference>
<keyword evidence="8" id="KW-0547">Nucleotide-binding</keyword>